<proteinExistence type="predicted"/>
<name>A0A1M5GCI0_9BRAD</name>
<protein>
    <submittedName>
        <fullName evidence="1">Uncharacterized protein</fullName>
    </submittedName>
</protein>
<dbReference type="AlphaFoldDB" id="A0A1M5GCI0"/>
<reference evidence="1 2" key="1">
    <citation type="submission" date="2016-11" db="EMBL/GenBank/DDBJ databases">
        <authorList>
            <person name="Jaros S."/>
            <person name="Januszkiewicz K."/>
            <person name="Wedrychowicz H."/>
        </authorList>
    </citation>
    <scope>NUCLEOTIDE SEQUENCE [LARGE SCALE GENOMIC DNA]</scope>
    <source>
        <strain evidence="1 2">GAS242</strain>
    </source>
</reference>
<dbReference type="EMBL" id="LT670818">
    <property type="protein sequence ID" value="SHG01457.1"/>
    <property type="molecule type" value="Genomic_DNA"/>
</dbReference>
<evidence type="ECO:0000313" key="2">
    <source>
        <dbReference type="Proteomes" id="UP000190675"/>
    </source>
</evidence>
<evidence type="ECO:0000313" key="1">
    <source>
        <dbReference type="EMBL" id="SHG01457.1"/>
    </source>
</evidence>
<organism evidence="1 2">
    <name type="scientific">Bradyrhizobium erythrophlei</name>
    <dbReference type="NCBI Taxonomy" id="1437360"/>
    <lineage>
        <taxon>Bacteria</taxon>
        <taxon>Pseudomonadati</taxon>
        <taxon>Pseudomonadota</taxon>
        <taxon>Alphaproteobacteria</taxon>
        <taxon>Hyphomicrobiales</taxon>
        <taxon>Nitrobacteraceae</taxon>
        <taxon>Bradyrhizobium</taxon>
    </lineage>
</organism>
<gene>
    <name evidence="1" type="ORF">SAMN05444169_0058</name>
</gene>
<sequence>MGFALQINFALWLMIACAALEASRLVECLN</sequence>
<accession>A0A1M5GCI0</accession>
<dbReference type="Proteomes" id="UP000190675">
    <property type="component" value="Chromosome I"/>
</dbReference>